<dbReference type="KEGG" id="eao:BD94_2429"/>
<dbReference type="EMBL" id="CP007547">
    <property type="protein sequence ID" value="AIL46204.1"/>
    <property type="molecule type" value="Genomic_DNA"/>
</dbReference>
<reference evidence="1" key="1">
    <citation type="journal article" date="2013" name="Lancet">
        <title>First case of E anophelis outbreak in an intensive-care unit.</title>
        <authorList>
            <person name="Teo J."/>
            <person name="Tan S.Y."/>
            <person name="Tay M."/>
            <person name="Ding Y."/>
            <person name="Kjelleberg S."/>
            <person name="Givskov M."/>
            <person name="Lin R.T."/>
            <person name="Yang L."/>
        </authorList>
    </citation>
    <scope>NUCLEOTIDE SEQUENCE [LARGE SCALE GENOMIC DNA]</scope>
    <source>
        <strain evidence="1">NUHP1</strain>
    </source>
</reference>
<evidence type="ECO:0000313" key="1">
    <source>
        <dbReference type="EMBL" id="AIL46204.1"/>
    </source>
</evidence>
<proteinExistence type="predicted"/>
<name>A0A077EJ13_9FLAO</name>
<dbReference type="AlphaFoldDB" id="A0A077EJ13"/>
<reference evidence="1" key="2">
    <citation type="journal article" date="2015" name="Genome Biol. Evol.">
        <title>Complete Genome Sequence and Transcriptomic Analysis of the Novel Pathogen Elizabethkingia anophelis in Response to Oxidative Stress.</title>
        <authorList>
            <person name="Li Y."/>
            <person name="Liu Y."/>
            <person name="Chew S.C."/>
            <person name="Tay M."/>
            <person name="Salido M.M."/>
            <person name="Teo J."/>
            <person name="Lauro F.M."/>
            <person name="Givskov M."/>
            <person name="Yang L."/>
        </authorList>
    </citation>
    <scope>NUCLEOTIDE SEQUENCE</scope>
    <source>
        <strain evidence="1">NUHP1</strain>
    </source>
</reference>
<evidence type="ECO:0000313" key="2">
    <source>
        <dbReference type="Proteomes" id="UP000028933"/>
    </source>
</evidence>
<dbReference type="Proteomes" id="UP000028933">
    <property type="component" value="Chromosome"/>
</dbReference>
<protein>
    <submittedName>
        <fullName evidence="1">Uncharacterized protein</fullName>
    </submittedName>
</protein>
<dbReference type="HOGENOM" id="CLU_3343160_0_0_10"/>
<gene>
    <name evidence="1" type="ORF">BD94_2429</name>
</gene>
<organism evidence="1 2">
    <name type="scientific">Elizabethkingia anophelis NUHP1</name>
    <dbReference type="NCBI Taxonomy" id="1338011"/>
    <lineage>
        <taxon>Bacteria</taxon>
        <taxon>Pseudomonadati</taxon>
        <taxon>Bacteroidota</taxon>
        <taxon>Flavobacteriia</taxon>
        <taxon>Flavobacteriales</taxon>
        <taxon>Weeksellaceae</taxon>
        <taxon>Elizabethkingia</taxon>
    </lineage>
</organism>
<sequence>MISIRKARFNRAFFISRNKDLFFGIWFVAFPEVKFDL</sequence>
<accession>A0A077EJ13</accession>